<dbReference type="Pfam" id="PF00582">
    <property type="entry name" value="Usp"/>
    <property type="match status" value="2"/>
</dbReference>
<comment type="similarity">
    <text evidence="1">Belongs to the universal stress protein A family.</text>
</comment>
<protein>
    <submittedName>
        <fullName evidence="3">Nucleotide-binding universal stress protein, UspA family</fullName>
    </submittedName>
</protein>
<sequence length="288" mass="31193">MARIIVPTDFSSTSVSALQYANYLAIVTGYDLAVIHVHDGYGNTDALIEKRGNLAARTEAMHKVEEFIRFNLSPSYFSERVPGIGQVPALEISEMVGAPAASILKASEENDTALIVMGGTGSGGTSTVSPLFGSVAQTVALGATCPVFLIPCDYGIPEINEMSVAFEYVQPLKEMIEKINFLRKPLDANVRLVHVKDADADREESKEVELMEEILKTGFPGFPVELDLLAPGDVAKELLQYATGRNVDLLVMGRRQRGFFSSLFIGSEAGPVIKSCTTPLMIIPIKTY</sequence>
<dbReference type="OrthoDB" id="9788959at2"/>
<proteinExistence type="inferred from homology"/>
<dbReference type="PRINTS" id="PR01438">
    <property type="entry name" value="UNVRSLSTRESS"/>
</dbReference>
<evidence type="ECO:0000256" key="1">
    <source>
        <dbReference type="ARBA" id="ARBA00008791"/>
    </source>
</evidence>
<dbReference type="STRING" id="478744.SAMN05444359_107134"/>
<dbReference type="FunCoup" id="A0A1H9EPK8">
    <property type="interactions" value="153"/>
</dbReference>
<dbReference type="PANTHER" id="PTHR46268">
    <property type="entry name" value="STRESS RESPONSE PROTEIN NHAX"/>
    <property type="match status" value="1"/>
</dbReference>
<name>A0A1H9EPK8_9BACT</name>
<dbReference type="Gene3D" id="3.40.50.620">
    <property type="entry name" value="HUPs"/>
    <property type="match status" value="2"/>
</dbReference>
<gene>
    <name evidence="3" type="ORF">SAMN05444359_107134</name>
</gene>
<feature type="domain" description="UspA" evidence="2">
    <location>
        <begin position="3"/>
        <end position="151"/>
    </location>
</feature>
<accession>A0A1H9EPK8</accession>
<evidence type="ECO:0000259" key="2">
    <source>
        <dbReference type="Pfam" id="PF00582"/>
    </source>
</evidence>
<dbReference type="InterPro" id="IPR006015">
    <property type="entry name" value="Universal_stress_UspA"/>
</dbReference>
<evidence type="ECO:0000313" key="3">
    <source>
        <dbReference type="EMBL" id="SEQ26928.1"/>
    </source>
</evidence>
<organism evidence="3 4">
    <name type="scientific">Neolewinella agarilytica</name>
    <dbReference type="NCBI Taxonomy" id="478744"/>
    <lineage>
        <taxon>Bacteria</taxon>
        <taxon>Pseudomonadati</taxon>
        <taxon>Bacteroidota</taxon>
        <taxon>Saprospiria</taxon>
        <taxon>Saprospirales</taxon>
        <taxon>Lewinellaceae</taxon>
        <taxon>Neolewinella</taxon>
    </lineage>
</organism>
<keyword evidence="4" id="KW-1185">Reference proteome</keyword>
<dbReference type="RefSeq" id="WP_090167269.1">
    <property type="nucleotide sequence ID" value="NZ_FOFB01000007.1"/>
</dbReference>
<dbReference type="CDD" id="cd00293">
    <property type="entry name" value="USP-like"/>
    <property type="match status" value="2"/>
</dbReference>
<dbReference type="InParanoid" id="A0A1H9EPK8"/>
<reference evidence="4" key="1">
    <citation type="submission" date="2016-10" db="EMBL/GenBank/DDBJ databases">
        <authorList>
            <person name="Varghese N."/>
            <person name="Submissions S."/>
        </authorList>
    </citation>
    <scope>NUCLEOTIDE SEQUENCE [LARGE SCALE GENOMIC DNA]</scope>
    <source>
        <strain evidence="4">DSM 24740</strain>
    </source>
</reference>
<dbReference type="PANTHER" id="PTHR46268:SF6">
    <property type="entry name" value="UNIVERSAL STRESS PROTEIN UP12"/>
    <property type="match status" value="1"/>
</dbReference>
<dbReference type="AlphaFoldDB" id="A0A1H9EPK8"/>
<feature type="domain" description="UspA" evidence="2">
    <location>
        <begin position="195"/>
        <end position="284"/>
    </location>
</feature>
<evidence type="ECO:0000313" key="4">
    <source>
        <dbReference type="Proteomes" id="UP000199021"/>
    </source>
</evidence>
<dbReference type="InterPro" id="IPR006016">
    <property type="entry name" value="UspA"/>
</dbReference>
<dbReference type="Proteomes" id="UP000199021">
    <property type="component" value="Unassembled WGS sequence"/>
</dbReference>
<dbReference type="EMBL" id="FOFB01000007">
    <property type="protein sequence ID" value="SEQ26928.1"/>
    <property type="molecule type" value="Genomic_DNA"/>
</dbReference>
<dbReference type="SUPFAM" id="SSF52402">
    <property type="entry name" value="Adenine nucleotide alpha hydrolases-like"/>
    <property type="match status" value="2"/>
</dbReference>
<dbReference type="InterPro" id="IPR014729">
    <property type="entry name" value="Rossmann-like_a/b/a_fold"/>
</dbReference>